<dbReference type="NCBIfam" id="TIGR03598">
    <property type="entry name" value="GTPase_YsxC"/>
    <property type="match status" value="1"/>
</dbReference>
<evidence type="ECO:0000256" key="5">
    <source>
        <dbReference type="ARBA" id="ARBA00022741"/>
    </source>
</evidence>
<keyword evidence="6" id="KW-0460">Magnesium</keyword>
<evidence type="ECO:0000256" key="2">
    <source>
        <dbReference type="ARBA" id="ARBA00009638"/>
    </source>
</evidence>
<dbReference type="AlphaFoldDB" id="A0A840Y4U3"/>
<dbReference type="GO" id="GO:0046872">
    <property type="term" value="F:metal ion binding"/>
    <property type="evidence" value="ECO:0007669"/>
    <property type="project" value="UniProtKB-KW"/>
</dbReference>
<evidence type="ECO:0000313" key="12">
    <source>
        <dbReference type="EMBL" id="MBB5688914.1"/>
    </source>
</evidence>
<keyword evidence="5 10" id="KW-0547">Nucleotide-binding</keyword>
<evidence type="ECO:0000256" key="7">
    <source>
        <dbReference type="ARBA" id="ARBA00023134"/>
    </source>
</evidence>
<comment type="similarity">
    <text evidence="2 10">Belongs to the TRAFAC class TrmE-Era-EngA-EngB-Septin-like GTPase superfamily. EngB GTPase family.</text>
</comment>
<evidence type="ECO:0000256" key="3">
    <source>
        <dbReference type="ARBA" id="ARBA00022618"/>
    </source>
</evidence>
<comment type="caution">
    <text evidence="12">The sequence shown here is derived from an EMBL/GenBank/DDBJ whole genome shotgun (WGS) entry which is preliminary data.</text>
</comment>
<accession>A0A840Y4U3</accession>
<dbReference type="PANTHER" id="PTHR11649">
    <property type="entry name" value="MSS1/TRME-RELATED GTP-BINDING PROTEIN"/>
    <property type="match status" value="1"/>
</dbReference>
<evidence type="ECO:0000256" key="9">
    <source>
        <dbReference type="ARBA" id="ARBA00023306"/>
    </source>
</evidence>
<keyword evidence="3 10" id="KW-0132">Cell division</keyword>
<dbReference type="PANTHER" id="PTHR11649:SF13">
    <property type="entry name" value="ENGB-TYPE G DOMAIN-CONTAINING PROTEIN"/>
    <property type="match status" value="1"/>
</dbReference>
<dbReference type="SUPFAM" id="SSF52540">
    <property type="entry name" value="P-loop containing nucleoside triphosphate hydrolases"/>
    <property type="match status" value="1"/>
</dbReference>
<dbReference type="InterPro" id="IPR030393">
    <property type="entry name" value="G_ENGB_dom"/>
</dbReference>
<dbReference type="GO" id="GO:0005829">
    <property type="term" value="C:cytosol"/>
    <property type="evidence" value="ECO:0007669"/>
    <property type="project" value="TreeGrafter"/>
</dbReference>
<dbReference type="CDD" id="cd01876">
    <property type="entry name" value="YihA_EngB"/>
    <property type="match status" value="1"/>
</dbReference>
<dbReference type="InterPro" id="IPR006073">
    <property type="entry name" value="GTP-bd"/>
</dbReference>
<dbReference type="RefSeq" id="WP_184481971.1">
    <property type="nucleotide sequence ID" value="NZ_JAAEDJ010000283.1"/>
</dbReference>
<dbReference type="Gene3D" id="3.40.50.300">
    <property type="entry name" value="P-loop containing nucleotide triphosphate hydrolases"/>
    <property type="match status" value="1"/>
</dbReference>
<evidence type="ECO:0000256" key="10">
    <source>
        <dbReference type="HAMAP-Rule" id="MF_00321"/>
    </source>
</evidence>
<evidence type="ECO:0000256" key="4">
    <source>
        <dbReference type="ARBA" id="ARBA00022723"/>
    </source>
</evidence>
<dbReference type="PROSITE" id="PS51706">
    <property type="entry name" value="G_ENGB"/>
    <property type="match status" value="1"/>
</dbReference>
<keyword evidence="4" id="KW-0479">Metal-binding</keyword>
<proteinExistence type="inferred from homology"/>
<dbReference type="Proteomes" id="UP000562254">
    <property type="component" value="Unassembled WGS sequence"/>
</dbReference>
<evidence type="ECO:0000256" key="1">
    <source>
        <dbReference type="ARBA" id="ARBA00001946"/>
    </source>
</evidence>
<comment type="function">
    <text evidence="10">Necessary for normal cell division and for the maintenance of normal septation.</text>
</comment>
<evidence type="ECO:0000259" key="11">
    <source>
        <dbReference type="PROSITE" id="PS51706"/>
    </source>
</evidence>
<comment type="cofactor">
    <cofactor evidence="1">
        <name>Mg(2+)</name>
        <dbReference type="ChEBI" id="CHEBI:18420"/>
    </cofactor>
</comment>
<name>A0A840Y4U3_9PROT</name>
<keyword evidence="9 10" id="KW-0131">Cell cycle</keyword>
<dbReference type="InterPro" id="IPR019987">
    <property type="entry name" value="GTP-bd_ribosome_bio_YsxC"/>
</dbReference>
<dbReference type="Pfam" id="PF01926">
    <property type="entry name" value="MMR_HSR1"/>
    <property type="match status" value="1"/>
</dbReference>
<dbReference type="HAMAP" id="MF_00321">
    <property type="entry name" value="GTPase_EngB"/>
    <property type="match status" value="1"/>
</dbReference>
<evidence type="ECO:0000256" key="8">
    <source>
        <dbReference type="ARBA" id="ARBA00023210"/>
    </source>
</evidence>
<gene>
    <name evidence="10" type="primary">engB</name>
    <name evidence="12" type="ORF">FHS88_001030</name>
</gene>
<dbReference type="GO" id="GO:0000917">
    <property type="term" value="P:division septum assembly"/>
    <property type="evidence" value="ECO:0007669"/>
    <property type="project" value="UniProtKB-KW"/>
</dbReference>
<keyword evidence="7 10" id="KW-0342">GTP-binding</keyword>
<dbReference type="InterPro" id="IPR027417">
    <property type="entry name" value="P-loop_NTPase"/>
</dbReference>
<keyword evidence="8 10" id="KW-0717">Septation</keyword>
<evidence type="ECO:0000256" key="6">
    <source>
        <dbReference type="ARBA" id="ARBA00022842"/>
    </source>
</evidence>
<organism evidence="12 13">
    <name type="scientific">Neoroseomonas alkaliterrae</name>
    <dbReference type="NCBI Taxonomy" id="1452450"/>
    <lineage>
        <taxon>Bacteria</taxon>
        <taxon>Pseudomonadati</taxon>
        <taxon>Pseudomonadota</taxon>
        <taxon>Alphaproteobacteria</taxon>
        <taxon>Acetobacterales</taxon>
        <taxon>Acetobacteraceae</taxon>
        <taxon>Neoroseomonas</taxon>
    </lineage>
</organism>
<evidence type="ECO:0000313" key="13">
    <source>
        <dbReference type="Proteomes" id="UP000562254"/>
    </source>
</evidence>
<reference evidence="12 13" key="1">
    <citation type="submission" date="2020-08" db="EMBL/GenBank/DDBJ databases">
        <title>Genomic Encyclopedia of Type Strains, Phase IV (KMG-IV): sequencing the most valuable type-strain genomes for metagenomic binning, comparative biology and taxonomic classification.</title>
        <authorList>
            <person name="Goeker M."/>
        </authorList>
    </citation>
    <scope>NUCLEOTIDE SEQUENCE [LARGE SCALE GENOMIC DNA]</scope>
    <source>
        <strain evidence="12 13">DSM 25895</strain>
    </source>
</reference>
<dbReference type="EMBL" id="JACIJE010000002">
    <property type="protein sequence ID" value="MBB5688914.1"/>
    <property type="molecule type" value="Genomic_DNA"/>
</dbReference>
<dbReference type="GO" id="GO:0005525">
    <property type="term" value="F:GTP binding"/>
    <property type="evidence" value="ECO:0007669"/>
    <property type="project" value="UniProtKB-UniRule"/>
</dbReference>
<keyword evidence="13" id="KW-1185">Reference proteome</keyword>
<protein>
    <recommendedName>
        <fullName evidence="10">Probable GTP-binding protein EngB</fullName>
    </recommendedName>
</protein>
<sequence>MTGLADTRDEAERAALIEAGRLLFARPCAFFHAAQKTDQLPPPGLPEIAFCGRSNVGKSSLINALTGQKALARVSQTPGRTRQLNFFDLAGRLVLVDLPGYGYAKASKDMQRDWQGVMFDYLRGRPNLMRVMLLLDARIETKSADRAAMALLDAAAVAFQIVLTKADDVGPQKLAARFAEAEALARGHTAAHPLVLVTSSATGLGIPELRAEIAGFAQPG</sequence>
<feature type="domain" description="EngB-type G" evidence="11">
    <location>
        <begin position="44"/>
        <end position="219"/>
    </location>
</feature>